<dbReference type="eggNOG" id="KOG1929">
    <property type="taxonomic scope" value="Eukaryota"/>
</dbReference>
<feature type="compositionally biased region" description="Basic and acidic residues" evidence="5">
    <location>
        <begin position="1019"/>
        <end position="1034"/>
    </location>
</feature>
<feature type="region of interest" description="Disordered" evidence="5">
    <location>
        <begin position="872"/>
        <end position="1082"/>
    </location>
</feature>
<gene>
    <name evidence="8" type="ORF">PHAVU_007G215300g</name>
</gene>
<evidence type="ECO:0000259" key="6">
    <source>
        <dbReference type="PROSITE" id="PS50016"/>
    </source>
</evidence>
<feature type="region of interest" description="Disordered" evidence="5">
    <location>
        <begin position="312"/>
        <end position="346"/>
    </location>
</feature>
<feature type="region of interest" description="Disordered" evidence="5">
    <location>
        <begin position="363"/>
        <end position="405"/>
    </location>
</feature>
<keyword evidence="3" id="KW-0862">Zinc</keyword>
<evidence type="ECO:0000256" key="2">
    <source>
        <dbReference type="ARBA" id="ARBA00022771"/>
    </source>
</evidence>
<feature type="region of interest" description="Disordered" evidence="5">
    <location>
        <begin position="199"/>
        <end position="231"/>
    </location>
</feature>
<dbReference type="SMART" id="SM00292">
    <property type="entry name" value="BRCT"/>
    <property type="match status" value="4"/>
</dbReference>
<feature type="compositionally biased region" description="Basic and acidic residues" evidence="5">
    <location>
        <begin position="823"/>
        <end position="840"/>
    </location>
</feature>
<dbReference type="PROSITE" id="PS50016">
    <property type="entry name" value="ZF_PHD_2"/>
    <property type="match status" value="1"/>
</dbReference>
<keyword evidence="9" id="KW-1185">Reference proteome</keyword>
<feature type="domain" description="BRCT" evidence="7">
    <location>
        <begin position="109"/>
        <end position="193"/>
    </location>
</feature>
<dbReference type="InterPro" id="IPR036420">
    <property type="entry name" value="BRCT_dom_sf"/>
</dbReference>
<evidence type="ECO:0000256" key="5">
    <source>
        <dbReference type="SAM" id="MobiDB-lite"/>
    </source>
</evidence>
<dbReference type="PANTHER" id="PTHR47181">
    <property type="entry name" value="BRCA1 C TERMINUS DOMAIN CONTAINING PROTEIN, EXPRESSED"/>
    <property type="match status" value="1"/>
</dbReference>
<dbReference type="eggNOG" id="KOG0825">
    <property type="taxonomic scope" value="Eukaryota"/>
</dbReference>
<dbReference type="InterPro" id="IPR013083">
    <property type="entry name" value="Znf_RING/FYVE/PHD"/>
</dbReference>
<feature type="domain" description="BRCT" evidence="7">
    <location>
        <begin position="1096"/>
        <end position="1178"/>
    </location>
</feature>
<evidence type="ECO:0000259" key="7">
    <source>
        <dbReference type="PROSITE" id="PS50172"/>
    </source>
</evidence>
<feature type="compositionally biased region" description="Acidic residues" evidence="5">
    <location>
        <begin position="199"/>
        <end position="213"/>
    </location>
</feature>
<dbReference type="GO" id="GO:0008270">
    <property type="term" value="F:zinc ion binding"/>
    <property type="evidence" value="ECO:0007669"/>
    <property type="project" value="UniProtKB-KW"/>
</dbReference>
<feature type="compositionally biased region" description="Basic and acidic residues" evidence="5">
    <location>
        <begin position="887"/>
        <end position="897"/>
    </location>
</feature>
<dbReference type="OrthoDB" id="1935339at2759"/>
<sequence length="1408" mass="154910">MMETSYASRVFRGVRFVLRGFNPAAESQIRLKLEDGGGIDAEQYGGSCTHVIVDKIAYDDPLCVTVRNDRKTLVTALWVDHSADIGMPVDASSVMYRPPKDLDGIPGAKGLIMCLTGYLRQDRDDIMTMVGLMGAHFSKPLVANKVTHLICYKFEGEKYVLAKRLGTIKLVNHRWLEDCLKEWVLLPEDKYNKSGFELETMEEEAKDSEEEGEDSKLGKSGGRNIKQSPVNSKFDQAATHGLLKSVIEASNNLPDSTGPRVLPNVKNGEDSLTIPGKKRKSDRDFSFQNVDDSKISYQTPDISRLPDKYRKTTESKNADFPKALGCQGPGNMANTKSSGQQSGLHDNTMESEKLISNLTSTSASAAGVAHSNEKLRTTSYSKKNQRDFSVPRILDGSSGREGNKCENSKVHEAIEFIKSTSVEISGRENDFTKEEEPISLLPQKRINETSFTKLKSRKVSSDAKISIQSANGKSQGLKGTSLVDEPPKADDYCSKGKDGMNNSNTCLVSKPAGSNYNSLAFDERFSRNASPESAQCDSVYQNSPQTAVHSLSESKTNGKPGVTSSAMRQVGGNEAGQHFSKSIDCSSMGNKNSNNVKSAGCTNLDLSNEECNKQVRKSPRKKSVAKRISGSKPIVGATARHKRSLSLNKTILQSEGVTLSSGSKEICDAKMHKGCPQSRDINNTMEQEAVSKNTDYASDRAEFLTDETEAPDDKCEFEFGMALNEELVHPSEKPNRATEEKSEAICPATKCEEAKKGTNKTEIQKTSSLVVKNQAKKRAAGKANATVSKYADDAGGRTEALDDETEAPDDKLENELGMAPEVELVHPSEKPNRATEEKSEAICPATKCEEAKKGTNKTEIQKTSSLVVKNQAKKRAAGKANATVSKYADDAGGRTEALDDETEAPDDKLENELGMAPEVELVHPSEKPDTSTEEKPEAICPVPKCEEVMPPKRVTNKTEKQKSSLVVKHQARKRPVGKAKATVSKDLSKSKVAVSREKVPNETGHEAEIETTEEMPFPADRRDNSALARNKSENLAEEEKENRPIDGVQNPVKGRSDDNPNYKSNVRPRKMKSTKVGLNPSISESNTRVKTEAACFILSGHRLQRKDFQQVIKRLKGRVCRDSHQWSYQATHFIAPDPIRRTEKFFAATASGRWILKTDYLSASSQEGKFLAEEPYEWHKSGLSEDGAINMEAPRKWRLVKEKTGHGAFYGMRIVVYGDCIAPPLDTLKRVIKAGDGTILATCPPYTRFLGTEIDYAVVSPGMPRVDMWVQEFLKHEIPCVVADYLVEYVCKPGFSLEKHVLYGTHAWAERAFDRHNSRAEEIVAPEDSTDDDDDDVTCQVCGSRDRGDVMLICGDESGSVGCGEGTHIDCCDPPLTDVPEYDWFCSKCSTTPNSSNNPTKRKKSVLS</sequence>
<dbReference type="Pfam" id="PF12738">
    <property type="entry name" value="PTCB-BRCT"/>
    <property type="match status" value="1"/>
</dbReference>
<dbReference type="SUPFAM" id="SSF57903">
    <property type="entry name" value="FYVE/PHD zinc finger"/>
    <property type="match status" value="1"/>
</dbReference>
<dbReference type="InterPro" id="IPR001965">
    <property type="entry name" value="Znf_PHD"/>
</dbReference>
<feature type="compositionally biased region" description="Basic and acidic residues" evidence="5">
    <location>
        <begin position="944"/>
        <end position="962"/>
    </location>
</feature>
<name>V7BJF2_PHAVU</name>
<dbReference type="OMA" id="DSHNWSY"/>
<evidence type="ECO:0000256" key="4">
    <source>
        <dbReference type="PROSITE-ProRule" id="PRU00146"/>
    </source>
</evidence>
<feature type="domain" description="PHD-type" evidence="6">
    <location>
        <begin position="1336"/>
        <end position="1392"/>
    </location>
</feature>
<organism evidence="8 9">
    <name type="scientific">Phaseolus vulgaris</name>
    <name type="common">Kidney bean</name>
    <name type="synonym">French bean</name>
    <dbReference type="NCBI Taxonomy" id="3885"/>
    <lineage>
        <taxon>Eukaryota</taxon>
        <taxon>Viridiplantae</taxon>
        <taxon>Streptophyta</taxon>
        <taxon>Embryophyta</taxon>
        <taxon>Tracheophyta</taxon>
        <taxon>Spermatophyta</taxon>
        <taxon>Magnoliopsida</taxon>
        <taxon>eudicotyledons</taxon>
        <taxon>Gunneridae</taxon>
        <taxon>Pentapetalae</taxon>
        <taxon>rosids</taxon>
        <taxon>fabids</taxon>
        <taxon>Fabales</taxon>
        <taxon>Fabaceae</taxon>
        <taxon>Papilionoideae</taxon>
        <taxon>50 kb inversion clade</taxon>
        <taxon>NPAAA clade</taxon>
        <taxon>indigoferoid/millettioid clade</taxon>
        <taxon>Phaseoleae</taxon>
        <taxon>Phaseolus</taxon>
    </lineage>
</organism>
<feature type="compositionally biased region" description="Basic and acidic residues" evidence="5">
    <location>
        <begin position="986"/>
        <end position="1008"/>
    </location>
</feature>
<proteinExistence type="predicted"/>
<evidence type="ECO:0008006" key="10">
    <source>
        <dbReference type="Google" id="ProtNLM"/>
    </source>
</evidence>
<dbReference type="PANTHER" id="PTHR47181:SF2">
    <property type="entry name" value="BRCA1 C TERMINUS DOMAIN CONTAINING PROTEIN, EXPRESSED"/>
    <property type="match status" value="1"/>
</dbReference>
<dbReference type="STRING" id="3885.V7BJF2"/>
<feature type="compositionally biased region" description="Polar residues" evidence="5">
    <location>
        <begin position="332"/>
        <end position="345"/>
    </location>
</feature>
<feature type="compositionally biased region" description="Basic and acidic residues" evidence="5">
    <location>
        <begin position="790"/>
        <end position="800"/>
    </location>
</feature>
<dbReference type="InterPro" id="IPR044254">
    <property type="entry name" value="At4g02110-like"/>
</dbReference>
<dbReference type="SMR" id="V7BJF2"/>
<keyword evidence="1" id="KW-0479">Metal-binding</keyword>
<evidence type="ECO:0000313" key="8">
    <source>
        <dbReference type="EMBL" id="ESW17153.1"/>
    </source>
</evidence>
<evidence type="ECO:0000256" key="1">
    <source>
        <dbReference type="ARBA" id="ARBA00022723"/>
    </source>
</evidence>
<protein>
    <recommendedName>
        <fullName evidence="10">BRCT domain-containing protein</fullName>
    </recommendedName>
</protein>
<dbReference type="SMART" id="SM00249">
    <property type="entry name" value="PHD"/>
    <property type="match status" value="1"/>
</dbReference>
<reference evidence="9" key="1">
    <citation type="journal article" date="2014" name="Nat. Genet.">
        <title>A reference genome for common bean and genome-wide analysis of dual domestications.</title>
        <authorList>
            <person name="Schmutz J."/>
            <person name="McClean P.E."/>
            <person name="Mamidi S."/>
            <person name="Wu G.A."/>
            <person name="Cannon S.B."/>
            <person name="Grimwood J."/>
            <person name="Jenkins J."/>
            <person name="Shu S."/>
            <person name="Song Q."/>
            <person name="Chavarro C."/>
            <person name="Torres-Torres M."/>
            <person name="Geffroy V."/>
            <person name="Moghaddam S.M."/>
            <person name="Gao D."/>
            <person name="Abernathy B."/>
            <person name="Barry K."/>
            <person name="Blair M."/>
            <person name="Brick M.A."/>
            <person name="Chovatia M."/>
            <person name="Gepts P."/>
            <person name="Goodstein D.M."/>
            <person name="Gonzales M."/>
            <person name="Hellsten U."/>
            <person name="Hyten D.L."/>
            <person name="Jia G."/>
            <person name="Kelly J.D."/>
            <person name="Kudrna D."/>
            <person name="Lee R."/>
            <person name="Richard M.M."/>
            <person name="Miklas P.N."/>
            <person name="Osorno J.M."/>
            <person name="Rodrigues J."/>
            <person name="Thareau V."/>
            <person name="Urrea C.A."/>
            <person name="Wang M."/>
            <person name="Yu Y."/>
            <person name="Zhang M."/>
            <person name="Wing R.A."/>
            <person name="Cregan P.B."/>
            <person name="Rokhsar D.S."/>
            <person name="Jackson S.A."/>
        </authorList>
    </citation>
    <scope>NUCLEOTIDE SEQUENCE [LARGE SCALE GENOMIC DNA]</scope>
    <source>
        <strain evidence="9">cv. G19833</strain>
    </source>
</reference>
<dbReference type="Gene3D" id="3.30.40.10">
    <property type="entry name" value="Zinc/RING finger domain, C3HC4 (zinc finger)"/>
    <property type="match status" value="1"/>
</dbReference>
<dbReference type="Proteomes" id="UP000000226">
    <property type="component" value="Chromosome 7"/>
</dbReference>
<dbReference type="PROSITE" id="PS50172">
    <property type="entry name" value="BRCT"/>
    <property type="match status" value="2"/>
</dbReference>
<evidence type="ECO:0000313" key="9">
    <source>
        <dbReference type="Proteomes" id="UP000000226"/>
    </source>
</evidence>
<accession>V7BJF2</accession>
<feature type="compositionally biased region" description="Basic and acidic residues" evidence="5">
    <location>
        <begin position="920"/>
        <end position="937"/>
    </location>
</feature>
<dbReference type="InterPro" id="IPR011011">
    <property type="entry name" value="Znf_FYVE_PHD"/>
</dbReference>
<feature type="compositionally biased region" description="Polar residues" evidence="5">
    <location>
        <begin position="532"/>
        <end position="567"/>
    </location>
</feature>
<dbReference type="Gramene" id="ESW17153">
    <property type="protein sequence ID" value="ESW17153"/>
    <property type="gene ID" value="PHAVU_007G215300g"/>
</dbReference>
<dbReference type="InterPro" id="IPR001357">
    <property type="entry name" value="BRCT_dom"/>
</dbReference>
<dbReference type="SUPFAM" id="SSF52113">
    <property type="entry name" value="BRCT domain"/>
    <property type="match status" value="3"/>
</dbReference>
<keyword evidence="2 4" id="KW-0863">Zinc-finger</keyword>
<dbReference type="Pfam" id="PF00628">
    <property type="entry name" value="PHD"/>
    <property type="match status" value="1"/>
</dbReference>
<dbReference type="Gene3D" id="3.40.50.10190">
    <property type="entry name" value="BRCT domain"/>
    <property type="match status" value="4"/>
</dbReference>
<dbReference type="Pfam" id="PF00533">
    <property type="entry name" value="BRCT"/>
    <property type="match status" value="1"/>
</dbReference>
<dbReference type="InterPro" id="IPR019787">
    <property type="entry name" value="Znf_PHD-finger"/>
</dbReference>
<feature type="region of interest" description="Disordered" evidence="5">
    <location>
        <begin position="781"/>
        <end position="840"/>
    </location>
</feature>
<feature type="region of interest" description="Disordered" evidence="5">
    <location>
        <begin position="532"/>
        <end position="568"/>
    </location>
</feature>
<dbReference type="CDD" id="cd17738">
    <property type="entry name" value="BRCT_TopBP1_rpt7"/>
    <property type="match status" value="1"/>
</dbReference>
<evidence type="ECO:0000256" key="3">
    <source>
        <dbReference type="ARBA" id="ARBA00022833"/>
    </source>
</evidence>
<dbReference type="EMBL" id="CM002294">
    <property type="protein sequence ID" value="ESW17153.1"/>
    <property type="molecule type" value="Genomic_DNA"/>
</dbReference>
<feature type="region of interest" description="Disordered" evidence="5">
    <location>
        <begin position="250"/>
        <end position="292"/>
    </location>
</feature>